<organism evidence="2 3">
    <name type="scientific">Uncinula necator</name>
    <name type="common">Grape powdery mildew</name>
    <dbReference type="NCBI Taxonomy" id="52586"/>
    <lineage>
        <taxon>Eukaryota</taxon>
        <taxon>Fungi</taxon>
        <taxon>Dikarya</taxon>
        <taxon>Ascomycota</taxon>
        <taxon>Pezizomycotina</taxon>
        <taxon>Leotiomycetes</taxon>
        <taxon>Erysiphales</taxon>
        <taxon>Erysiphaceae</taxon>
        <taxon>Erysiphe</taxon>
    </lineage>
</organism>
<comment type="caution">
    <text evidence="2">The sequence shown here is derived from an EMBL/GenBank/DDBJ whole genome shotgun (WGS) entry which is preliminary data.</text>
</comment>
<accession>A0A0B1P665</accession>
<dbReference type="EMBL" id="JNVN01001811">
    <property type="protein sequence ID" value="KHJ32790.1"/>
    <property type="molecule type" value="Genomic_DNA"/>
</dbReference>
<name>A0A0B1P665_UNCNE</name>
<dbReference type="AlphaFoldDB" id="A0A0B1P665"/>
<dbReference type="Gene3D" id="3.60.10.10">
    <property type="entry name" value="Endonuclease/exonuclease/phosphatase"/>
    <property type="match status" value="1"/>
</dbReference>
<dbReference type="Proteomes" id="UP000030854">
    <property type="component" value="Unassembled WGS sequence"/>
</dbReference>
<evidence type="ECO:0000259" key="1">
    <source>
        <dbReference type="Pfam" id="PF14529"/>
    </source>
</evidence>
<evidence type="ECO:0000313" key="3">
    <source>
        <dbReference type="Proteomes" id="UP000030854"/>
    </source>
</evidence>
<protein>
    <submittedName>
        <fullName evidence="2">Putative eka-like protein</fullName>
    </submittedName>
</protein>
<reference evidence="2 3" key="1">
    <citation type="journal article" date="2014" name="BMC Genomics">
        <title>Adaptive genomic structural variation in the grape powdery mildew pathogen, Erysiphe necator.</title>
        <authorList>
            <person name="Jones L."/>
            <person name="Riaz S."/>
            <person name="Morales-Cruz A."/>
            <person name="Amrine K.C."/>
            <person name="McGuire B."/>
            <person name="Gubler W.D."/>
            <person name="Walker M.A."/>
            <person name="Cantu D."/>
        </authorList>
    </citation>
    <scope>NUCLEOTIDE SEQUENCE [LARGE SCALE GENOMIC DNA]</scope>
    <source>
        <strain evidence="3">c</strain>
    </source>
</reference>
<sequence length="192" mass="21545">MHSEDVCMAATKCRNFEGPHRSDSRRCLARPTRFGAPTKEQLKIYRQLREREFQVEARAREAELKAAGTKEPTSVEPMNLVDNNACQEIDVSPVEAPTGDAMHRIVITGDFNSVHWAWQLGATHSYGQGEEIKKWAEDHNFACLIIGEAIHRAGDTLDLDFTNITEACAWVDHNECMNSDHLPISGVVPCQK</sequence>
<dbReference type="InterPro" id="IPR036691">
    <property type="entry name" value="Endo/exonu/phosph_ase_sf"/>
</dbReference>
<proteinExistence type="predicted"/>
<dbReference type="Pfam" id="PF14529">
    <property type="entry name" value="Exo_endo_phos_2"/>
    <property type="match status" value="1"/>
</dbReference>
<dbReference type="HOGENOM" id="CLU_096592_0_0_1"/>
<dbReference type="InterPro" id="IPR005135">
    <property type="entry name" value="Endo/exonuclease/phosphatase"/>
</dbReference>
<dbReference type="SUPFAM" id="SSF56219">
    <property type="entry name" value="DNase I-like"/>
    <property type="match status" value="1"/>
</dbReference>
<keyword evidence="3" id="KW-1185">Reference proteome</keyword>
<dbReference type="GO" id="GO:0003824">
    <property type="term" value="F:catalytic activity"/>
    <property type="evidence" value="ECO:0007669"/>
    <property type="project" value="InterPro"/>
</dbReference>
<evidence type="ECO:0000313" key="2">
    <source>
        <dbReference type="EMBL" id="KHJ32790.1"/>
    </source>
</evidence>
<gene>
    <name evidence="2" type="ORF">EV44_g3603</name>
</gene>
<feature type="domain" description="Endonuclease/exonuclease/phosphatase" evidence="1">
    <location>
        <begin position="104"/>
        <end position="184"/>
    </location>
</feature>